<organism evidence="1 2">
    <name type="scientific">Puccinia striiformis f. sp. tritici</name>
    <dbReference type="NCBI Taxonomy" id="168172"/>
    <lineage>
        <taxon>Eukaryota</taxon>
        <taxon>Fungi</taxon>
        <taxon>Dikarya</taxon>
        <taxon>Basidiomycota</taxon>
        <taxon>Pucciniomycotina</taxon>
        <taxon>Pucciniomycetes</taxon>
        <taxon>Pucciniales</taxon>
        <taxon>Pucciniaceae</taxon>
        <taxon>Puccinia</taxon>
    </lineage>
</organism>
<evidence type="ECO:0000313" key="1">
    <source>
        <dbReference type="EMBL" id="KAI7962185.1"/>
    </source>
</evidence>
<proteinExistence type="predicted"/>
<dbReference type="EMBL" id="CM045865">
    <property type="protein sequence ID" value="KAI7962185.1"/>
    <property type="molecule type" value="Genomic_DNA"/>
</dbReference>
<gene>
    <name evidence="1" type="ORF">MJO28_000279</name>
</gene>
<feature type="non-terminal residue" evidence="1">
    <location>
        <position position="1"/>
    </location>
</feature>
<reference evidence="2" key="1">
    <citation type="journal article" date="2018" name="BMC Genomics">
        <title>Genomic insights into host adaptation between the wheat stripe rust pathogen (Puccinia striiformis f. sp. tritici) and the barley stripe rust pathogen (Puccinia striiformis f. sp. hordei).</title>
        <authorList>
            <person name="Xia C."/>
            <person name="Wang M."/>
            <person name="Yin C."/>
            <person name="Cornejo O.E."/>
            <person name="Hulbert S.H."/>
            <person name="Chen X."/>
        </authorList>
    </citation>
    <scope>NUCLEOTIDE SEQUENCE [LARGE SCALE GENOMIC DNA]</scope>
    <source>
        <strain evidence="2">93-210</strain>
    </source>
</reference>
<accession>A0ACC0EZ61</accession>
<protein>
    <submittedName>
        <fullName evidence="1">Uncharacterized protein</fullName>
    </submittedName>
</protein>
<comment type="caution">
    <text evidence="1">The sequence shown here is derived from an EMBL/GenBank/DDBJ whole genome shotgun (WGS) entry which is preliminary data.</text>
</comment>
<sequence length="321" mass="34492">IYLQTCVALVLSFRIMSGSIEVTPHVDAPSEAGIAPQQTDVIDSDHRNALSKASIGPQQNRIQENDVPAVSYVSSELVVGAQKIETTEVLPASNNATTDPTVAPQETEPPTVAPPSPRIASSEPAVASQNIDTANVTPQTHDVPQANVAPQSNTAPPTDVGPQAVDAPQNDVSSIGTIAIGMARNGIDLSKVDIQRIRLIIQGTDPPPFRTRELKDEDRPTSDAKPSCMCDSRSNNESTAFPPLPEKINPVAPAARRERSIAEEVKYTESVAESFIEYCRDYPATSEHELKGQVKFVYNVLSSSPIGAAIQERLFLKFMTS</sequence>
<name>A0ACC0EZ61_9BASI</name>
<evidence type="ECO:0000313" key="2">
    <source>
        <dbReference type="Proteomes" id="UP001060170"/>
    </source>
</evidence>
<keyword evidence="2" id="KW-1185">Reference proteome</keyword>
<reference evidence="1 2" key="3">
    <citation type="journal article" date="2022" name="Microbiol. Spectr.">
        <title>Folding features and dynamics of 3D genome architecture in plant fungal pathogens.</title>
        <authorList>
            <person name="Xia C."/>
        </authorList>
    </citation>
    <scope>NUCLEOTIDE SEQUENCE [LARGE SCALE GENOMIC DNA]</scope>
    <source>
        <strain evidence="1 2">93-210</strain>
    </source>
</reference>
<dbReference type="Proteomes" id="UP001060170">
    <property type="component" value="Chromosome 1"/>
</dbReference>
<reference evidence="2" key="2">
    <citation type="journal article" date="2018" name="Mol. Plant Microbe Interact.">
        <title>Genome sequence resources for the wheat stripe rust pathogen (Puccinia striiformis f. sp. tritici) and the barley stripe rust pathogen (Puccinia striiformis f. sp. hordei).</title>
        <authorList>
            <person name="Xia C."/>
            <person name="Wang M."/>
            <person name="Yin C."/>
            <person name="Cornejo O.E."/>
            <person name="Hulbert S.H."/>
            <person name="Chen X."/>
        </authorList>
    </citation>
    <scope>NUCLEOTIDE SEQUENCE [LARGE SCALE GENOMIC DNA]</scope>
    <source>
        <strain evidence="2">93-210</strain>
    </source>
</reference>